<comment type="caution">
    <text evidence="2">The sequence shown here is derived from an EMBL/GenBank/DDBJ whole genome shotgun (WGS) entry which is preliminary data.</text>
</comment>
<accession>A0A975ZVL7</accession>
<feature type="region of interest" description="Disordered" evidence="1">
    <location>
        <begin position="1"/>
        <end position="20"/>
    </location>
</feature>
<protein>
    <submittedName>
        <fullName evidence="2">Uncharacterized protein</fullName>
    </submittedName>
</protein>
<name>A0A975ZVL7_9BURK</name>
<evidence type="ECO:0000313" key="3">
    <source>
        <dbReference type="Proteomes" id="UP000257016"/>
    </source>
</evidence>
<sequence>MKQTHLGLDHYPKVEDRREERTNWQPLRRPLIVNGVKSNSSWRRLTDLHAKVLDDRLGKWSPFARFITQKSKTPDIDENEKHLQYITAAFHSAV</sequence>
<dbReference type="AlphaFoldDB" id="A0A975ZVL7"/>
<evidence type="ECO:0000313" key="2">
    <source>
        <dbReference type="EMBL" id="SOY40325.1"/>
    </source>
</evidence>
<evidence type="ECO:0000256" key="1">
    <source>
        <dbReference type="SAM" id="MobiDB-lite"/>
    </source>
</evidence>
<organism evidence="2 3">
    <name type="scientific">Cupriavidus taiwanensis</name>
    <dbReference type="NCBI Taxonomy" id="164546"/>
    <lineage>
        <taxon>Bacteria</taxon>
        <taxon>Pseudomonadati</taxon>
        <taxon>Pseudomonadota</taxon>
        <taxon>Betaproteobacteria</taxon>
        <taxon>Burkholderiales</taxon>
        <taxon>Burkholderiaceae</taxon>
        <taxon>Cupriavidus</taxon>
    </lineage>
</organism>
<proteinExistence type="predicted"/>
<feature type="compositionally biased region" description="Basic and acidic residues" evidence="1">
    <location>
        <begin position="7"/>
        <end position="20"/>
    </location>
</feature>
<gene>
    <name evidence="2" type="ORF">CBM2586_A10290</name>
</gene>
<dbReference type="Proteomes" id="UP000257016">
    <property type="component" value="Unassembled WGS sequence"/>
</dbReference>
<reference evidence="2 3" key="1">
    <citation type="submission" date="2018-01" db="EMBL/GenBank/DDBJ databases">
        <authorList>
            <person name="Clerissi C."/>
        </authorList>
    </citation>
    <scope>NUCLEOTIDE SEQUENCE [LARGE SCALE GENOMIC DNA]</scope>
    <source>
        <strain evidence="2">Cupriavidus taiwanensis LMG 19430</strain>
    </source>
</reference>
<dbReference type="EMBL" id="OFSN01000001">
    <property type="protein sequence ID" value="SOY40325.1"/>
    <property type="molecule type" value="Genomic_DNA"/>
</dbReference>